<evidence type="ECO:0000313" key="3">
    <source>
        <dbReference type="Proteomes" id="UP000183039"/>
    </source>
</evidence>
<sequence length="121" mass="13943">MIDKINMIEKFAVIENYYEPKEAARVNDMAVKMVKLKGPFTWHLHEDSDEMFMVVKGKLTIEIENQESVDINENEFIVIPKGVKHRPNPVEEVLVALFEPADLLNTGNVVNEFTVEKVEKI</sequence>
<dbReference type="InterPro" id="IPR013096">
    <property type="entry name" value="Cupin_2"/>
</dbReference>
<evidence type="ECO:0000259" key="1">
    <source>
        <dbReference type="Pfam" id="PF07883"/>
    </source>
</evidence>
<dbReference type="Pfam" id="PF07883">
    <property type="entry name" value="Cupin_2"/>
    <property type="match status" value="1"/>
</dbReference>
<dbReference type="InterPro" id="IPR052044">
    <property type="entry name" value="PKS_Associated_Protein"/>
</dbReference>
<dbReference type="PANTHER" id="PTHR36114:SF1">
    <property type="entry name" value="16.7 KDA PROTEIN IN WHIE LOCUS"/>
    <property type="match status" value="1"/>
</dbReference>
<accession>A0AA91G8Q5</accession>
<dbReference type="PANTHER" id="PTHR36114">
    <property type="entry name" value="16.7 KDA PROTEIN IN WHIE LOCUS"/>
    <property type="match status" value="1"/>
</dbReference>
<feature type="domain" description="Cupin type-2" evidence="1">
    <location>
        <begin position="40"/>
        <end position="95"/>
    </location>
</feature>
<dbReference type="SUPFAM" id="SSF51182">
    <property type="entry name" value="RmlC-like cupins"/>
    <property type="match status" value="1"/>
</dbReference>
<dbReference type="AlphaFoldDB" id="A0AA91G8Q5"/>
<comment type="caution">
    <text evidence="2">The sequence shown here is derived from an EMBL/GenBank/DDBJ whole genome shotgun (WGS) entry which is preliminary data.</text>
</comment>
<dbReference type="InterPro" id="IPR011051">
    <property type="entry name" value="RmlC_Cupin_sf"/>
</dbReference>
<organism evidence="2 3">
    <name type="scientific">Enterococcus silesiacus</name>
    <dbReference type="NCBI Taxonomy" id="332949"/>
    <lineage>
        <taxon>Bacteria</taxon>
        <taxon>Bacillati</taxon>
        <taxon>Bacillota</taxon>
        <taxon>Bacilli</taxon>
        <taxon>Lactobacillales</taxon>
        <taxon>Enterococcaceae</taxon>
        <taxon>Enterococcus</taxon>
    </lineage>
</organism>
<dbReference type="CDD" id="cd02226">
    <property type="entry name" value="cupin_YdbB-like"/>
    <property type="match status" value="1"/>
</dbReference>
<evidence type="ECO:0000313" key="2">
    <source>
        <dbReference type="EMBL" id="OJG88608.1"/>
    </source>
</evidence>
<dbReference type="InterPro" id="IPR014710">
    <property type="entry name" value="RmlC-like_jellyroll"/>
</dbReference>
<gene>
    <name evidence="2" type="ORF">RV15_GL001793</name>
</gene>
<dbReference type="EMBL" id="JXLC01000025">
    <property type="protein sequence ID" value="OJG88608.1"/>
    <property type="molecule type" value="Genomic_DNA"/>
</dbReference>
<reference evidence="2 3" key="1">
    <citation type="submission" date="2014-12" db="EMBL/GenBank/DDBJ databases">
        <title>Draft genome sequences of 29 type strains of Enterococci.</title>
        <authorList>
            <person name="Zhong Z."/>
            <person name="Sun Z."/>
            <person name="Liu W."/>
            <person name="Zhang W."/>
            <person name="Zhang H."/>
        </authorList>
    </citation>
    <scope>NUCLEOTIDE SEQUENCE [LARGE SCALE GENOMIC DNA]</scope>
    <source>
        <strain evidence="2 3">DSM 22801</strain>
    </source>
</reference>
<dbReference type="Gene3D" id="2.60.120.10">
    <property type="entry name" value="Jelly Rolls"/>
    <property type="match status" value="1"/>
</dbReference>
<proteinExistence type="predicted"/>
<name>A0AA91G8Q5_9ENTE</name>
<dbReference type="Proteomes" id="UP000183039">
    <property type="component" value="Unassembled WGS sequence"/>
</dbReference>
<protein>
    <submittedName>
        <fullName evidence="2">Cupin 2 conserved barrel domain protein</fullName>
    </submittedName>
</protein>